<accession>A0A7Y2Q0Z0</accession>
<dbReference type="GO" id="GO:0003989">
    <property type="term" value="F:acetyl-CoA carboxylase activity"/>
    <property type="evidence" value="ECO:0007669"/>
    <property type="project" value="InterPro"/>
</dbReference>
<dbReference type="EMBL" id="JABEMB010000005">
    <property type="protein sequence ID" value="NNH03385.1"/>
    <property type="molecule type" value="Genomic_DNA"/>
</dbReference>
<proteinExistence type="predicted"/>
<dbReference type="Proteomes" id="UP000543598">
    <property type="component" value="Unassembled WGS sequence"/>
</dbReference>
<evidence type="ECO:0000313" key="1">
    <source>
        <dbReference type="EMBL" id="NNH03385.1"/>
    </source>
</evidence>
<dbReference type="RefSeq" id="WP_167038876.1">
    <property type="nucleotide sequence ID" value="NZ_BAAANA010000001.1"/>
</dbReference>
<comment type="caution">
    <text evidence="1">The sequence shown here is derived from an EMBL/GenBank/DDBJ whole genome shotgun (WGS) entry which is preliminary data.</text>
</comment>
<protein>
    <submittedName>
        <fullName evidence="1">Acyl-CoA carboxylase subunit epsilon</fullName>
    </submittedName>
</protein>
<dbReference type="Pfam" id="PF13822">
    <property type="entry name" value="ACC_epsilon"/>
    <property type="match status" value="1"/>
</dbReference>
<keyword evidence="2" id="KW-1185">Reference proteome</keyword>
<dbReference type="GO" id="GO:0004658">
    <property type="term" value="F:propionyl-CoA carboxylase activity"/>
    <property type="evidence" value="ECO:0007669"/>
    <property type="project" value="InterPro"/>
</dbReference>
<evidence type="ECO:0000313" key="2">
    <source>
        <dbReference type="Proteomes" id="UP000543598"/>
    </source>
</evidence>
<dbReference type="AlphaFoldDB" id="A0A7Y2Q0Z0"/>
<sequence>MTGAEIDAGDRVTVEVLRGNPTDEELAALVAVVSEAYAREAAAALAEDEPVRTAWAVSTRTTRGPLRREVGWGRFGG</sequence>
<gene>
    <name evidence="1" type="ORF">HLA99_05920</name>
</gene>
<reference evidence="1 2" key="1">
    <citation type="submission" date="2020-05" db="EMBL/GenBank/DDBJ databases">
        <title>MicrobeNet Type strains.</title>
        <authorList>
            <person name="Nicholson A.C."/>
        </authorList>
    </citation>
    <scope>NUCLEOTIDE SEQUENCE [LARGE SCALE GENOMIC DNA]</scope>
    <source>
        <strain evidence="1 2">JCM 14282</strain>
    </source>
</reference>
<name>A0A7Y2Q0Z0_9MICO</name>
<organism evidence="1 2">
    <name type="scientific">Microbacterium ulmi</name>
    <dbReference type="NCBI Taxonomy" id="179095"/>
    <lineage>
        <taxon>Bacteria</taxon>
        <taxon>Bacillati</taxon>
        <taxon>Actinomycetota</taxon>
        <taxon>Actinomycetes</taxon>
        <taxon>Micrococcales</taxon>
        <taxon>Microbacteriaceae</taxon>
        <taxon>Microbacterium</taxon>
    </lineage>
</organism>
<dbReference type="InterPro" id="IPR032716">
    <property type="entry name" value="ACC_epsilon"/>
</dbReference>